<evidence type="ECO:0000256" key="4">
    <source>
        <dbReference type="ARBA" id="ARBA00022989"/>
    </source>
</evidence>
<evidence type="ECO:0000259" key="7">
    <source>
        <dbReference type="PROSITE" id="PS50850"/>
    </source>
</evidence>
<comment type="subcellular location">
    <subcellularLocation>
        <location evidence="1">Membrane</location>
        <topology evidence="1">Multi-pass membrane protein</topology>
    </subcellularLocation>
</comment>
<comment type="caution">
    <text evidence="8">The sequence shown here is derived from an EMBL/GenBank/DDBJ whole genome shotgun (WGS) entry which is preliminary data.</text>
</comment>
<feature type="domain" description="Major facilitator superfamily (MFS) profile" evidence="7">
    <location>
        <begin position="17"/>
        <end position="440"/>
    </location>
</feature>
<feature type="transmembrane region" description="Helical" evidence="6">
    <location>
        <begin position="312"/>
        <end position="337"/>
    </location>
</feature>
<dbReference type="InterPro" id="IPR050360">
    <property type="entry name" value="MFS_Sugar_Transporters"/>
</dbReference>
<dbReference type="PROSITE" id="PS50850">
    <property type="entry name" value="MFS"/>
    <property type="match status" value="1"/>
</dbReference>
<gene>
    <name evidence="8" type="ORF">ACET3X_002045</name>
</gene>
<evidence type="ECO:0000256" key="6">
    <source>
        <dbReference type="SAM" id="Phobius"/>
    </source>
</evidence>
<comment type="similarity">
    <text evidence="2">Belongs to the major facilitator superfamily. Sugar transporter (TC 2.A.1.1) family.</text>
</comment>
<dbReference type="Pfam" id="PF00083">
    <property type="entry name" value="Sugar_tr"/>
    <property type="match status" value="2"/>
</dbReference>
<feature type="transmembrane region" description="Helical" evidence="6">
    <location>
        <begin position="94"/>
        <end position="113"/>
    </location>
</feature>
<dbReference type="InterPro" id="IPR020846">
    <property type="entry name" value="MFS_dom"/>
</dbReference>
<evidence type="ECO:0000313" key="8">
    <source>
        <dbReference type="EMBL" id="KAL1801703.1"/>
    </source>
</evidence>
<evidence type="ECO:0000256" key="3">
    <source>
        <dbReference type="ARBA" id="ARBA00022692"/>
    </source>
</evidence>
<feature type="transmembrane region" description="Helical" evidence="6">
    <location>
        <begin position="183"/>
        <end position="204"/>
    </location>
</feature>
<dbReference type="GeneID" id="96082367"/>
<dbReference type="InterPro" id="IPR036259">
    <property type="entry name" value="MFS_trans_sf"/>
</dbReference>
<dbReference type="RefSeq" id="XP_069312287.1">
    <property type="nucleotide sequence ID" value="XM_069447404.1"/>
</dbReference>
<feature type="transmembrane region" description="Helical" evidence="6">
    <location>
        <begin position="152"/>
        <end position="171"/>
    </location>
</feature>
<feature type="transmembrane region" description="Helical" evidence="6">
    <location>
        <begin position="349"/>
        <end position="372"/>
    </location>
</feature>
<dbReference type="PANTHER" id="PTHR48022:SF2">
    <property type="entry name" value="PLASTIDIC GLUCOSE TRANSPORTER 4"/>
    <property type="match status" value="1"/>
</dbReference>
<evidence type="ECO:0000313" key="9">
    <source>
        <dbReference type="Proteomes" id="UP001578633"/>
    </source>
</evidence>
<evidence type="ECO:0000256" key="5">
    <source>
        <dbReference type="ARBA" id="ARBA00023136"/>
    </source>
</evidence>
<dbReference type="SUPFAM" id="SSF103473">
    <property type="entry name" value="MFS general substrate transporter"/>
    <property type="match status" value="1"/>
</dbReference>
<name>A0ABR3UZV3_9PLEO</name>
<feature type="transmembrane region" description="Helical" evidence="6">
    <location>
        <begin position="64"/>
        <end position="87"/>
    </location>
</feature>
<proteinExistence type="inferred from homology"/>
<keyword evidence="4 6" id="KW-1133">Transmembrane helix</keyword>
<sequence>MAILKQFESFNTRLALGCLLIASSSFNYGFDNQAYATSQAMDAFAKQFGVLNPTTGHYVLEPSWLSLFNSLNYIGFAAGVLFGSFIANRYGRRWCMFSMSIYALGTATLGVTAQNRDHIMAARILNYVYVGMELAVIPAFQSEIVPAPVRGLVVGTYQLSLVIGGFVINSVCRGTSSIPDNRAWRIPLGLFYIVPTMIATLVFFTPESPRWLLLNGRVDEARSSLTIYRQGKFSQDEIDAEFRELQLALEYEGEKGKFRTLLVVAINFFQQATGQAFSSQPMLLAGAAIQTVALMTMGGLGTTSNVTDGHKIGIIAMLGLMTAGFGVGWAPLCYVVTTELPALKLRDHTLRLGFFVNVCLNFAVNFSIPYLIYPQYAGLDSKVGFVFGSIAAACVVFTYLCIPECKGKTLEQVDDMFQKRVPLRQFRSYKTPMAGLVMDK</sequence>
<keyword evidence="9" id="KW-1185">Reference proteome</keyword>
<keyword evidence="3 6" id="KW-0812">Transmembrane</keyword>
<dbReference type="PANTHER" id="PTHR48022">
    <property type="entry name" value="PLASTIDIC GLUCOSE TRANSPORTER 4"/>
    <property type="match status" value="1"/>
</dbReference>
<dbReference type="EMBL" id="JBHGVX010000001">
    <property type="protein sequence ID" value="KAL1801703.1"/>
    <property type="molecule type" value="Genomic_DNA"/>
</dbReference>
<reference evidence="8 9" key="1">
    <citation type="submission" date="2024-09" db="EMBL/GenBank/DDBJ databases">
        <title>T2T genomes of carrot and Alternaria dauci and their utility for understanding host-pathogen interaction during carrot leaf blight disease.</title>
        <authorList>
            <person name="Liu W."/>
            <person name="Xu S."/>
            <person name="Ou C."/>
            <person name="Liu X."/>
            <person name="Zhuang F."/>
            <person name="Deng X.W."/>
        </authorList>
    </citation>
    <scope>NUCLEOTIDE SEQUENCE [LARGE SCALE GENOMIC DNA]</scope>
    <source>
        <strain evidence="8 9">A2016</strain>
    </source>
</reference>
<evidence type="ECO:0000256" key="1">
    <source>
        <dbReference type="ARBA" id="ARBA00004141"/>
    </source>
</evidence>
<organism evidence="8 9">
    <name type="scientific">Alternaria dauci</name>
    <dbReference type="NCBI Taxonomy" id="48095"/>
    <lineage>
        <taxon>Eukaryota</taxon>
        <taxon>Fungi</taxon>
        <taxon>Dikarya</taxon>
        <taxon>Ascomycota</taxon>
        <taxon>Pezizomycotina</taxon>
        <taxon>Dothideomycetes</taxon>
        <taxon>Pleosporomycetidae</taxon>
        <taxon>Pleosporales</taxon>
        <taxon>Pleosporineae</taxon>
        <taxon>Pleosporaceae</taxon>
        <taxon>Alternaria</taxon>
        <taxon>Alternaria sect. Porri</taxon>
    </lineage>
</organism>
<dbReference type="InterPro" id="IPR005828">
    <property type="entry name" value="MFS_sugar_transport-like"/>
</dbReference>
<keyword evidence="5 6" id="KW-0472">Membrane</keyword>
<protein>
    <recommendedName>
        <fullName evidence="7">Major facilitator superfamily (MFS) profile domain-containing protein</fullName>
    </recommendedName>
</protein>
<dbReference type="Proteomes" id="UP001578633">
    <property type="component" value="Chromosome 1"/>
</dbReference>
<accession>A0ABR3UZV3</accession>
<feature type="transmembrane region" description="Helical" evidence="6">
    <location>
        <begin position="384"/>
        <end position="402"/>
    </location>
</feature>
<evidence type="ECO:0000256" key="2">
    <source>
        <dbReference type="ARBA" id="ARBA00010992"/>
    </source>
</evidence>
<dbReference type="Gene3D" id="1.20.1250.20">
    <property type="entry name" value="MFS general substrate transporter like domains"/>
    <property type="match status" value="2"/>
</dbReference>